<gene>
    <name evidence="1" type="ORF">HNR14_000453</name>
</gene>
<reference evidence="1 2" key="1">
    <citation type="submission" date="2020-07" db="EMBL/GenBank/DDBJ databases">
        <title>Sequencing the genomes of 1000 actinobacteria strains.</title>
        <authorList>
            <person name="Klenk H.-P."/>
        </authorList>
    </citation>
    <scope>NUCLEOTIDE SEQUENCE [LARGE SCALE GENOMIC DNA]</scope>
    <source>
        <strain evidence="1 2">DSM 15166</strain>
    </source>
</reference>
<sequence length="113" mass="12567">MSIEYEYDLHFDELAAKLQATIVPAAMKAMETVVRPEVARQTPVETGNLVGSEEVRPTESGAEMFIPGPYSRRQHYELTYHHNTGNALFLELPMMQQADAALAVVAQEIDAAF</sequence>
<accession>A0A853DHE7</accession>
<dbReference type="EMBL" id="JACCHJ010000001">
    <property type="protein sequence ID" value="NYK08572.1"/>
    <property type="molecule type" value="Genomic_DNA"/>
</dbReference>
<keyword evidence="2" id="KW-1185">Reference proteome</keyword>
<evidence type="ECO:0008006" key="3">
    <source>
        <dbReference type="Google" id="ProtNLM"/>
    </source>
</evidence>
<dbReference type="AlphaFoldDB" id="A0A853DHE7"/>
<dbReference type="RefSeq" id="WP_179699621.1">
    <property type="nucleotide sequence ID" value="NZ_BAAAHA010000004.1"/>
</dbReference>
<organism evidence="1 2">
    <name type="scientific">Leifsonia naganoensis</name>
    <dbReference type="NCBI Taxonomy" id="150025"/>
    <lineage>
        <taxon>Bacteria</taxon>
        <taxon>Bacillati</taxon>
        <taxon>Actinomycetota</taxon>
        <taxon>Actinomycetes</taxon>
        <taxon>Micrococcales</taxon>
        <taxon>Microbacteriaceae</taxon>
        <taxon>Leifsonia</taxon>
    </lineage>
</organism>
<evidence type="ECO:0000313" key="1">
    <source>
        <dbReference type="EMBL" id="NYK08572.1"/>
    </source>
</evidence>
<evidence type="ECO:0000313" key="2">
    <source>
        <dbReference type="Proteomes" id="UP000521075"/>
    </source>
</evidence>
<proteinExistence type="predicted"/>
<protein>
    <recommendedName>
        <fullName evidence="3">HK97 gp10 family phage protein</fullName>
    </recommendedName>
</protein>
<name>A0A853DHE7_9MICO</name>
<comment type="caution">
    <text evidence="1">The sequence shown here is derived from an EMBL/GenBank/DDBJ whole genome shotgun (WGS) entry which is preliminary data.</text>
</comment>
<dbReference type="Proteomes" id="UP000521075">
    <property type="component" value="Unassembled WGS sequence"/>
</dbReference>